<keyword evidence="5" id="KW-0808">Transferase</keyword>
<dbReference type="SUPFAM" id="SSF160088">
    <property type="entry name" value="NRDP1 C-terminal domain-like"/>
    <property type="match status" value="1"/>
</dbReference>
<dbReference type="Pfam" id="PF08941">
    <property type="entry name" value="USP8_interact"/>
    <property type="match status" value="1"/>
</dbReference>
<dbReference type="Proteomes" id="UP001187531">
    <property type="component" value="Unassembled WGS sequence"/>
</dbReference>
<dbReference type="EMBL" id="JAVRJZ010000021">
    <property type="protein sequence ID" value="KAK2705187.1"/>
    <property type="molecule type" value="Genomic_DNA"/>
</dbReference>
<keyword evidence="7 12" id="KW-0863">Zinc-finger</keyword>
<reference evidence="17" key="1">
    <citation type="submission" date="2023-07" db="EMBL/GenBank/DDBJ databases">
        <title>Chromosome-level genome assembly of Artemia franciscana.</title>
        <authorList>
            <person name="Jo E."/>
        </authorList>
    </citation>
    <scope>NUCLEOTIDE SEQUENCE</scope>
    <source>
        <tissue evidence="17">Whole body</tissue>
    </source>
</reference>
<sequence>MGIDTARFSGDIDEDLLCSICTFVLEDPVQAPICEHVFCNTCITEWLTSSQTCPIDRTNLTIDALKPAPRILRNFLSRLTLSCSNQTHGCPASLTLERFAAHLRECTFNPKRPVNCQSGCGMTILFEEHGNHNCIQSLKIELAIVQKENKEKNKEQEEKISKMQSELDLLKAEIDALKKVNQEKKPTSSDLQLLPTVGQSQAVNQGTVFADSIWLTKFNTVQNVQELFNSLVVPQPSDRVLKRVKEQLSGLGCPLEMVKTLIENSNESRWPPGLRFPEARRAHWDRLKDYRCRVTLFQFMPDTIKMIIIMASDNAHMDQDLFVINPGFLVLSMVHIYNILVVGVLVCWWAFKKYTESEMKACSGQDIIFDNAILKDNKNLSTPPVEEEESTPFAETKPEEVTE</sequence>
<dbReference type="EC" id="2.3.2.27" evidence="3"/>
<feature type="domain" description="RING-type" evidence="16">
    <location>
        <begin position="18"/>
        <end position="57"/>
    </location>
</feature>
<dbReference type="SMART" id="SM00184">
    <property type="entry name" value="RING"/>
    <property type="match status" value="1"/>
</dbReference>
<proteinExistence type="predicted"/>
<dbReference type="Pfam" id="PF13923">
    <property type="entry name" value="zf-C3HC4_2"/>
    <property type="match status" value="1"/>
</dbReference>
<keyword evidence="8" id="KW-0833">Ubl conjugation pathway</keyword>
<evidence type="ECO:0000256" key="14">
    <source>
        <dbReference type="SAM" id="MobiDB-lite"/>
    </source>
</evidence>
<keyword evidence="15" id="KW-0812">Transmembrane</keyword>
<evidence type="ECO:0000256" key="10">
    <source>
        <dbReference type="ARBA" id="ARBA00030556"/>
    </source>
</evidence>
<evidence type="ECO:0000313" key="18">
    <source>
        <dbReference type="Proteomes" id="UP001187531"/>
    </source>
</evidence>
<dbReference type="InterPro" id="IPR037255">
    <property type="entry name" value="NRDP1_C"/>
</dbReference>
<evidence type="ECO:0000256" key="4">
    <source>
        <dbReference type="ARBA" id="ARBA00015711"/>
    </source>
</evidence>
<dbReference type="SMART" id="SM00504">
    <property type="entry name" value="Ubox"/>
    <property type="match status" value="1"/>
</dbReference>
<comment type="caution">
    <text evidence="17">The sequence shown here is derived from an EMBL/GenBank/DDBJ whole genome shotgun (WGS) entry which is preliminary data.</text>
</comment>
<comment type="pathway">
    <text evidence="2">Protein modification; protein ubiquitination.</text>
</comment>
<evidence type="ECO:0000259" key="16">
    <source>
        <dbReference type="PROSITE" id="PS50089"/>
    </source>
</evidence>
<dbReference type="PROSITE" id="PS50089">
    <property type="entry name" value="ZF_RING_2"/>
    <property type="match status" value="1"/>
</dbReference>
<evidence type="ECO:0000256" key="1">
    <source>
        <dbReference type="ARBA" id="ARBA00000900"/>
    </source>
</evidence>
<gene>
    <name evidence="17" type="ORF">QYM36_017289</name>
</gene>
<accession>A0AA88HH65</accession>
<organism evidence="17 18">
    <name type="scientific">Artemia franciscana</name>
    <name type="common">Brine shrimp</name>
    <name type="synonym">Artemia sanfranciscana</name>
    <dbReference type="NCBI Taxonomy" id="6661"/>
    <lineage>
        <taxon>Eukaryota</taxon>
        <taxon>Metazoa</taxon>
        <taxon>Ecdysozoa</taxon>
        <taxon>Arthropoda</taxon>
        <taxon>Crustacea</taxon>
        <taxon>Branchiopoda</taxon>
        <taxon>Anostraca</taxon>
        <taxon>Artemiidae</taxon>
        <taxon>Artemia</taxon>
    </lineage>
</organism>
<dbReference type="InterPro" id="IPR017907">
    <property type="entry name" value="Znf_RING_CS"/>
</dbReference>
<dbReference type="SUPFAM" id="SSF57850">
    <property type="entry name" value="RING/U-box"/>
    <property type="match status" value="1"/>
</dbReference>
<dbReference type="InterPro" id="IPR001841">
    <property type="entry name" value="Znf_RING"/>
</dbReference>
<keyword evidence="9" id="KW-0862">Zinc</keyword>
<dbReference type="PANTHER" id="PTHR10131">
    <property type="entry name" value="TNF RECEPTOR ASSOCIATED FACTOR"/>
    <property type="match status" value="1"/>
</dbReference>
<keyword evidence="6" id="KW-0479">Metal-binding</keyword>
<dbReference type="GO" id="GO:0016567">
    <property type="term" value="P:protein ubiquitination"/>
    <property type="evidence" value="ECO:0007669"/>
    <property type="project" value="InterPro"/>
</dbReference>
<feature type="coiled-coil region" evidence="13">
    <location>
        <begin position="135"/>
        <end position="180"/>
    </location>
</feature>
<evidence type="ECO:0000256" key="6">
    <source>
        <dbReference type="ARBA" id="ARBA00022723"/>
    </source>
</evidence>
<dbReference type="InterPro" id="IPR015036">
    <property type="entry name" value="NRDP1"/>
</dbReference>
<evidence type="ECO:0000256" key="15">
    <source>
        <dbReference type="SAM" id="Phobius"/>
    </source>
</evidence>
<evidence type="ECO:0000256" key="2">
    <source>
        <dbReference type="ARBA" id="ARBA00004906"/>
    </source>
</evidence>
<evidence type="ECO:0000256" key="8">
    <source>
        <dbReference type="ARBA" id="ARBA00022786"/>
    </source>
</evidence>
<dbReference type="PROSITE" id="PS00518">
    <property type="entry name" value="ZF_RING_1"/>
    <property type="match status" value="1"/>
</dbReference>
<protein>
    <recommendedName>
        <fullName evidence="4">E3 ubiquitin-protein ligase NRDP1</fullName>
        <ecNumber evidence="3">2.3.2.27</ecNumber>
    </recommendedName>
    <alternativeName>
        <fullName evidence="10">RING finger protein 41</fullName>
    </alternativeName>
    <alternativeName>
        <fullName evidence="11">RING-type E3 ubiquitin transferase NRDP1</fullName>
    </alternativeName>
</protein>
<dbReference type="InterPro" id="IPR003613">
    <property type="entry name" value="Ubox_domain"/>
</dbReference>
<feature type="transmembrane region" description="Helical" evidence="15">
    <location>
        <begin position="328"/>
        <end position="351"/>
    </location>
</feature>
<keyword evidence="15" id="KW-0472">Membrane</keyword>
<keyword evidence="18" id="KW-1185">Reference proteome</keyword>
<dbReference type="GO" id="GO:0043122">
    <property type="term" value="P:regulation of canonical NF-kappaB signal transduction"/>
    <property type="evidence" value="ECO:0007669"/>
    <property type="project" value="TreeGrafter"/>
</dbReference>
<evidence type="ECO:0000256" key="11">
    <source>
        <dbReference type="ARBA" id="ARBA00031762"/>
    </source>
</evidence>
<dbReference type="AlphaFoldDB" id="A0AA88HH65"/>
<evidence type="ECO:0000256" key="3">
    <source>
        <dbReference type="ARBA" id="ARBA00012483"/>
    </source>
</evidence>
<dbReference type="GO" id="GO:0008270">
    <property type="term" value="F:zinc ion binding"/>
    <property type="evidence" value="ECO:0007669"/>
    <property type="project" value="UniProtKB-KW"/>
</dbReference>
<evidence type="ECO:0000313" key="17">
    <source>
        <dbReference type="EMBL" id="KAK2705187.1"/>
    </source>
</evidence>
<evidence type="ECO:0000256" key="5">
    <source>
        <dbReference type="ARBA" id="ARBA00022679"/>
    </source>
</evidence>
<dbReference type="GO" id="GO:0061630">
    <property type="term" value="F:ubiquitin protein ligase activity"/>
    <property type="evidence" value="ECO:0007669"/>
    <property type="project" value="UniProtKB-EC"/>
</dbReference>
<dbReference type="Gene3D" id="3.30.40.10">
    <property type="entry name" value="Zinc/RING finger domain, C3HC4 (zinc finger)"/>
    <property type="match status" value="2"/>
</dbReference>
<evidence type="ECO:0000256" key="9">
    <source>
        <dbReference type="ARBA" id="ARBA00022833"/>
    </source>
</evidence>
<evidence type="ECO:0000256" key="12">
    <source>
        <dbReference type="PROSITE-ProRule" id="PRU00175"/>
    </source>
</evidence>
<name>A0AA88HH65_ARTSF</name>
<comment type="catalytic activity">
    <reaction evidence="1">
        <text>S-ubiquitinyl-[E2 ubiquitin-conjugating enzyme]-L-cysteine + [acceptor protein]-L-lysine = [E2 ubiquitin-conjugating enzyme]-L-cysteine + N(6)-ubiquitinyl-[acceptor protein]-L-lysine.</text>
        <dbReference type="EC" id="2.3.2.27"/>
    </reaction>
</comment>
<evidence type="ECO:0000256" key="7">
    <source>
        <dbReference type="ARBA" id="ARBA00022771"/>
    </source>
</evidence>
<keyword evidence="15" id="KW-1133">Transmembrane helix</keyword>
<feature type="region of interest" description="Disordered" evidence="14">
    <location>
        <begin position="379"/>
        <end position="403"/>
    </location>
</feature>
<dbReference type="PANTHER" id="PTHR10131:SF157">
    <property type="entry name" value="RECEPTOR-ASSOCIATED FACTOR, PUTATIVE-RELATED"/>
    <property type="match status" value="1"/>
</dbReference>
<dbReference type="SUPFAM" id="SSF49599">
    <property type="entry name" value="TRAF domain-like"/>
    <property type="match status" value="1"/>
</dbReference>
<evidence type="ECO:0000256" key="13">
    <source>
        <dbReference type="SAM" id="Coils"/>
    </source>
</evidence>
<keyword evidence="13" id="KW-0175">Coiled coil</keyword>
<dbReference type="InterPro" id="IPR013083">
    <property type="entry name" value="Znf_RING/FYVE/PHD"/>
</dbReference>